<keyword evidence="5" id="KW-1185">Reference proteome</keyword>
<dbReference type="InterPro" id="IPR000270">
    <property type="entry name" value="PB1_dom"/>
</dbReference>
<feature type="region of interest" description="Disordered" evidence="2">
    <location>
        <begin position="200"/>
        <end position="221"/>
    </location>
</feature>
<feature type="compositionally biased region" description="Basic residues" evidence="2">
    <location>
        <begin position="383"/>
        <end position="397"/>
    </location>
</feature>
<dbReference type="Gene3D" id="3.10.20.90">
    <property type="entry name" value="Phosphatidylinositol 3-kinase Catalytic Subunit, Chain A, domain 1"/>
    <property type="match status" value="1"/>
</dbReference>
<keyword evidence="1" id="KW-0175">Coiled coil</keyword>
<feature type="coiled-coil region" evidence="1">
    <location>
        <begin position="455"/>
        <end position="489"/>
    </location>
</feature>
<feature type="region of interest" description="Disordered" evidence="2">
    <location>
        <begin position="379"/>
        <end position="454"/>
    </location>
</feature>
<evidence type="ECO:0000313" key="4">
    <source>
        <dbReference type="EMBL" id="KAF7311042.1"/>
    </source>
</evidence>
<dbReference type="AlphaFoldDB" id="A0A8H6WAP5"/>
<dbReference type="SUPFAM" id="SSF54277">
    <property type="entry name" value="CAD &amp; PB1 domains"/>
    <property type="match status" value="1"/>
</dbReference>
<gene>
    <name evidence="4" type="ORF">HMN09_00647700</name>
</gene>
<dbReference type="EMBL" id="JACAZE010000007">
    <property type="protein sequence ID" value="KAF7311042.1"/>
    <property type="molecule type" value="Genomic_DNA"/>
</dbReference>
<evidence type="ECO:0000313" key="5">
    <source>
        <dbReference type="Proteomes" id="UP000613580"/>
    </source>
</evidence>
<feature type="domain" description="PB1" evidence="3">
    <location>
        <begin position="5"/>
        <end position="81"/>
    </location>
</feature>
<dbReference type="Proteomes" id="UP000613580">
    <property type="component" value="Unassembled WGS sequence"/>
</dbReference>
<proteinExistence type="predicted"/>
<evidence type="ECO:0000256" key="2">
    <source>
        <dbReference type="SAM" id="MobiDB-lite"/>
    </source>
</evidence>
<dbReference type="GO" id="GO:0030041">
    <property type="term" value="P:actin filament polymerization"/>
    <property type="evidence" value="ECO:0007669"/>
    <property type="project" value="TreeGrafter"/>
</dbReference>
<dbReference type="PANTHER" id="PTHR45691">
    <property type="entry name" value="PROTEIN DIAPHANOUS"/>
    <property type="match status" value="1"/>
</dbReference>
<feature type="region of interest" description="Disordered" evidence="2">
    <location>
        <begin position="622"/>
        <end position="641"/>
    </location>
</feature>
<name>A0A8H6WAP5_MYCCL</name>
<feature type="compositionally biased region" description="Pro residues" evidence="2">
    <location>
        <begin position="430"/>
        <end position="451"/>
    </location>
</feature>
<dbReference type="OrthoDB" id="661148at2759"/>
<evidence type="ECO:0000256" key="1">
    <source>
        <dbReference type="SAM" id="Coils"/>
    </source>
</evidence>
<dbReference type="GO" id="GO:0005884">
    <property type="term" value="C:actin filament"/>
    <property type="evidence" value="ECO:0007669"/>
    <property type="project" value="TreeGrafter"/>
</dbReference>
<feature type="compositionally biased region" description="Pro residues" evidence="2">
    <location>
        <begin position="398"/>
        <end position="419"/>
    </location>
</feature>
<feature type="region of interest" description="Disordered" evidence="2">
    <location>
        <begin position="87"/>
        <end position="110"/>
    </location>
</feature>
<dbReference type="Pfam" id="PF00564">
    <property type="entry name" value="PB1"/>
    <property type="match status" value="1"/>
</dbReference>
<reference evidence="4" key="1">
    <citation type="submission" date="2020-05" db="EMBL/GenBank/DDBJ databases">
        <title>Mycena genomes resolve the evolution of fungal bioluminescence.</title>
        <authorList>
            <person name="Tsai I.J."/>
        </authorList>
    </citation>
    <scope>NUCLEOTIDE SEQUENCE</scope>
    <source>
        <strain evidence="4">110903Hualien_Pintung</strain>
    </source>
</reference>
<sequence>MAFIFKLSKPGGLTRRVQYTQLPTWQTLAGRVSELFHIPLESVGVAYIDLDGDEVTFSTEDELNEFYLSNGGQQTVRLSVVDLSARDDEEKSLPETPRTHNRNTFGDVDTEEGWDALGGIFVSSRPDIPHAFIQPISSESNDDSDHSTTDFGGPITSTLDKGKGRATDETPAPSVVEVEEDVASIRSRNEPVVFEATATAAPVPAAEQANKDDPTDPPVPTLDETPVHTAASLPNDVAALLTTLTDVLAAHPELSEGLRNIVTNATNGTYWNSHRASMSQAAGEFMQTTGAATEDLRRQAEEEAGRRVAEALGGVVRSLSGAFAGIGGAPSAAESTAGPSTEDIERVWRTSTPTTEPVNSTSFWYGPPMFGAMRGMRGGRGGRGGRHAWGHTHHHHIPPPPPPHGPGLHQPPPGPPPFMGPWGHGRWGPQFPPPPGPPPPQAAPAEAPPSTKPTAQELRAQVEAAKAAYKREKERYRAEREERRKAHEARLAASATVANAETVEAPKVTEKPTPAPEPATEPVLVSNGNPKVGYPPLEMYSVPHRHNTYHGQPSRRRVPESAAERSLGRITKRLAAMGITENGHPDLSAKIKKHLPEGNLSDEAEQNIVSTLVEELVFMSPRPVASGSGSKQNADVPGAWL</sequence>
<dbReference type="InterPro" id="IPR051412">
    <property type="entry name" value="Formin_Homology_Diaphanous_sf"/>
</dbReference>
<evidence type="ECO:0000259" key="3">
    <source>
        <dbReference type="Pfam" id="PF00564"/>
    </source>
</evidence>
<feature type="region of interest" description="Disordered" evidence="2">
    <location>
        <begin position="133"/>
        <end position="184"/>
    </location>
</feature>
<dbReference type="PANTHER" id="PTHR45691:SF6">
    <property type="entry name" value="PROTEIN DIAPHANOUS"/>
    <property type="match status" value="1"/>
</dbReference>
<feature type="region of interest" description="Disordered" evidence="2">
    <location>
        <begin position="503"/>
        <end position="528"/>
    </location>
</feature>
<organism evidence="4 5">
    <name type="scientific">Mycena chlorophos</name>
    <name type="common">Agaric fungus</name>
    <name type="synonym">Agaricus chlorophos</name>
    <dbReference type="NCBI Taxonomy" id="658473"/>
    <lineage>
        <taxon>Eukaryota</taxon>
        <taxon>Fungi</taxon>
        <taxon>Dikarya</taxon>
        <taxon>Basidiomycota</taxon>
        <taxon>Agaricomycotina</taxon>
        <taxon>Agaricomycetes</taxon>
        <taxon>Agaricomycetidae</taxon>
        <taxon>Agaricales</taxon>
        <taxon>Marasmiineae</taxon>
        <taxon>Mycenaceae</taxon>
        <taxon>Mycena</taxon>
    </lineage>
</organism>
<comment type="caution">
    <text evidence="4">The sequence shown here is derived from an EMBL/GenBank/DDBJ whole genome shotgun (WGS) entry which is preliminary data.</text>
</comment>
<protein>
    <submittedName>
        <fullName evidence="4">F-box domain-containing protein</fullName>
    </submittedName>
</protein>
<accession>A0A8H6WAP5</accession>